<accession>U6GC19</accession>
<comment type="subunit">
    <text evidence="1">Component of the origin recognition complex (ORC).</text>
</comment>
<reference evidence="4" key="2">
    <citation type="submission" date="2013-10" db="EMBL/GenBank/DDBJ databases">
        <authorList>
            <person name="Aslett M."/>
        </authorList>
    </citation>
    <scope>NUCLEOTIDE SEQUENCE</scope>
    <source>
        <strain evidence="4">Houghton</strain>
    </source>
</reference>
<keyword evidence="1" id="KW-0235">DNA replication</keyword>
<dbReference type="PANTHER" id="PTHR14052">
    <property type="entry name" value="ORIGIN RECOGNITION COMPLEX SUBUNIT 2"/>
    <property type="match status" value="1"/>
</dbReference>
<evidence type="ECO:0000256" key="1">
    <source>
        <dbReference type="RuleBase" id="RU368084"/>
    </source>
</evidence>
<comment type="similarity">
    <text evidence="1">Belongs to the ORC2 family.</text>
</comment>
<feature type="compositionally biased region" description="Basic residues" evidence="2">
    <location>
        <begin position="107"/>
        <end position="118"/>
    </location>
</feature>
<dbReference type="AlphaFoldDB" id="U6GC19"/>
<feature type="compositionally biased region" description="Polar residues" evidence="2">
    <location>
        <begin position="247"/>
        <end position="261"/>
    </location>
</feature>
<feature type="region of interest" description="Disordered" evidence="2">
    <location>
        <begin position="221"/>
        <end position="266"/>
    </location>
</feature>
<proteinExistence type="inferred from homology"/>
<dbReference type="GO" id="GO:0006260">
    <property type="term" value="P:DNA replication"/>
    <property type="evidence" value="ECO:0007669"/>
    <property type="project" value="UniProtKB-UniRule"/>
</dbReference>
<comment type="subcellular location">
    <subcellularLocation>
        <location evidence="1">Nucleus</location>
    </subcellularLocation>
</comment>
<dbReference type="OrthoDB" id="346673at2759"/>
<name>U6GC19_EIMAC</name>
<feature type="compositionally biased region" description="Low complexity" evidence="2">
    <location>
        <begin position="126"/>
        <end position="137"/>
    </location>
</feature>
<dbReference type="EMBL" id="HG670723">
    <property type="protein sequence ID" value="CDI77680.1"/>
    <property type="molecule type" value="Genomic_DNA"/>
</dbReference>
<keyword evidence="1" id="KW-0539">Nucleus</keyword>
<dbReference type="RefSeq" id="XP_013252007.1">
    <property type="nucleotide sequence ID" value="XM_013396553.1"/>
</dbReference>
<dbReference type="GO" id="GO:0005664">
    <property type="term" value="C:nuclear origin of replication recognition complex"/>
    <property type="evidence" value="ECO:0007669"/>
    <property type="project" value="UniProtKB-UniRule"/>
</dbReference>
<dbReference type="Pfam" id="PF04084">
    <property type="entry name" value="RecA-like_ORC2"/>
    <property type="match status" value="1"/>
</dbReference>
<dbReference type="GeneID" id="25270694"/>
<evidence type="ECO:0000313" key="4">
    <source>
        <dbReference type="EMBL" id="CDI77680.1"/>
    </source>
</evidence>
<feature type="compositionally biased region" description="Basic and acidic residues" evidence="2">
    <location>
        <begin position="230"/>
        <end position="246"/>
    </location>
</feature>
<gene>
    <name evidence="4" type="ORF">EAH_00026240</name>
</gene>
<dbReference type="InterPro" id="IPR056772">
    <property type="entry name" value="RecA-like_ORC2"/>
</dbReference>
<evidence type="ECO:0000259" key="3">
    <source>
        <dbReference type="Pfam" id="PF04084"/>
    </source>
</evidence>
<dbReference type="PANTHER" id="PTHR14052:SF0">
    <property type="entry name" value="ORIGIN RECOGNITION COMPLEX SUBUNIT 2"/>
    <property type="match status" value="1"/>
</dbReference>
<sequence length="568" mass="62085">MAPEKQIEDSDEVSAFEEGDAAWLVRQFGRFKPLLQQEAAGSRSLRLTLPVELGVLGAAAATPTADSKLATSRDADRARRLLQWSNRQHRERAHHLQRLAVGHTRRLRFGKRQKRKRTRGCELGVESSSSSSSSSGEEAAEEDKTPCSPLKGQRGDQRTASARGASSVAPLQEEDDEDNPLLLAAYDLLFCSSVSTAGGPSALPSSLLSFIIEEKRQQMYGKEGGSCRKPQADTKTEQATRARQDKTCNSSEPPHQTNADANHSEMFGDSELHPIRQLQESVLNLPEQNGLIKECLMKEQREFKLHQALQAAVQVVRGHLRTQTKYTAAAAATIAPAHPAGSSSASCERLVKELKALLRQCSHPLYLVVIGFDSSALTDGRRHLAALASCDKASGICCIRLICSADHLLHAVLVDAAELRDFRFVFETAHTRRDYREEVLSEWGSMCGFVPGWLWAASRVQSGNGSGSSVNFEVVMRGLTTNHKRLLRCIAEMQLAQIERKESPLVSLADLGTDASEVSLSLSKLKIKELLVEVTSHGAAVLTKKNGQDAVAIRANKSVESRASRVHS</sequence>
<feature type="domain" description="Origin recognition complex subunit 2 RecA-like" evidence="3">
    <location>
        <begin position="310"/>
        <end position="427"/>
    </location>
</feature>
<feature type="region of interest" description="Disordered" evidence="2">
    <location>
        <begin position="107"/>
        <end position="175"/>
    </location>
</feature>
<dbReference type="InterPro" id="IPR007220">
    <property type="entry name" value="ORC2"/>
</dbReference>
<evidence type="ECO:0000256" key="2">
    <source>
        <dbReference type="SAM" id="MobiDB-lite"/>
    </source>
</evidence>
<dbReference type="Proteomes" id="UP000018050">
    <property type="component" value="Unassembled WGS sequence"/>
</dbReference>
<dbReference type="VEuPathDB" id="ToxoDB:EAH_00026240"/>
<evidence type="ECO:0000313" key="5">
    <source>
        <dbReference type="Proteomes" id="UP000018050"/>
    </source>
</evidence>
<dbReference type="OMA" id="FVFETAH"/>
<comment type="function">
    <text evidence="1">Component of the origin recognition complex (ORC) that binds origins of replication. DNA-binding is ATP-dependent. ORC is required to assemble the pre-replication complex necessary to initiate DNA replication.</text>
</comment>
<reference evidence="4" key="1">
    <citation type="submission" date="2013-10" db="EMBL/GenBank/DDBJ databases">
        <title>Genomic analysis of the causative agents of coccidiosis in chickens.</title>
        <authorList>
            <person name="Reid A.J."/>
            <person name="Blake D."/>
            <person name="Billington K."/>
            <person name="Browne H."/>
            <person name="Dunn M."/>
            <person name="Hung S."/>
            <person name="Kawahara F."/>
            <person name="Miranda-Saavedra D."/>
            <person name="Mourier T."/>
            <person name="Nagra H."/>
            <person name="Otto T.D."/>
            <person name="Rawlings N."/>
            <person name="Sanchez A."/>
            <person name="Sanders M."/>
            <person name="Subramaniam C."/>
            <person name="Tay Y."/>
            <person name="Dear P."/>
            <person name="Doerig C."/>
            <person name="Gruber A."/>
            <person name="Parkinson J."/>
            <person name="Shirley M."/>
            <person name="Wan K.L."/>
            <person name="Berriman M."/>
            <person name="Tomley F."/>
            <person name="Pain A."/>
        </authorList>
    </citation>
    <scope>NUCLEOTIDE SEQUENCE</scope>
    <source>
        <strain evidence="4">Houghton</strain>
    </source>
</reference>
<protein>
    <recommendedName>
        <fullName evidence="1">Origin recognition complex subunit 2</fullName>
    </recommendedName>
</protein>
<dbReference type="GO" id="GO:0003688">
    <property type="term" value="F:DNA replication origin binding"/>
    <property type="evidence" value="ECO:0007669"/>
    <property type="project" value="UniProtKB-UniRule"/>
</dbReference>
<keyword evidence="5" id="KW-1185">Reference proteome</keyword>
<organism evidence="4 5">
    <name type="scientific">Eimeria acervulina</name>
    <name type="common">Coccidian parasite</name>
    <dbReference type="NCBI Taxonomy" id="5801"/>
    <lineage>
        <taxon>Eukaryota</taxon>
        <taxon>Sar</taxon>
        <taxon>Alveolata</taxon>
        <taxon>Apicomplexa</taxon>
        <taxon>Conoidasida</taxon>
        <taxon>Coccidia</taxon>
        <taxon>Eucoccidiorida</taxon>
        <taxon>Eimeriorina</taxon>
        <taxon>Eimeriidae</taxon>
        <taxon>Eimeria</taxon>
    </lineage>
</organism>